<name>A0A9W9YL58_9CNID</name>
<dbReference type="EMBL" id="MU827323">
    <property type="protein sequence ID" value="KAJ7356189.1"/>
    <property type="molecule type" value="Genomic_DNA"/>
</dbReference>
<reference evidence="2" key="1">
    <citation type="submission" date="2023-01" db="EMBL/GenBank/DDBJ databases">
        <title>Genome assembly of the deep-sea coral Lophelia pertusa.</title>
        <authorList>
            <person name="Herrera S."/>
            <person name="Cordes E."/>
        </authorList>
    </citation>
    <scope>NUCLEOTIDE SEQUENCE</scope>
    <source>
        <strain evidence="2">USNM1676648</strain>
        <tissue evidence="2">Polyp</tissue>
    </source>
</reference>
<organism evidence="2 3">
    <name type="scientific">Desmophyllum pertusum</name>
    <dbReference type="NCBI Taxonomy" id="174260"/>
    <lineage>
        <taxon>Eukaryota</taxon>
        <taxon>Metazoa</taxon>
        <taxon>Cnidaria</taxon>
        <taxon>Anthozoa</taxon>
        <taxon>Hexacorallia</taxon>
        <taxon>Scleractinia</taxon>
        <taxon>Caryophylliina</taxon>
        <taxon>Caryophylliidae</taxon>
        <taxon>Desmophyllum</taxon>
    </lineage>
</organism>
<protein>
    <submittedName>
        <fullName evidence="2">Uncharacterized protein</fullName>
    </submittedName>
</protein>
<comment type="caution">
    <text evidence="2">The sequence shown here is derived from an EMBL/GenBank/DDBJ whole genome shotgun (WGS) entry which is preliminary data.</text>
</comment>
<accession>A0A9W9YL58</accession>
<gene>
    <name evidence="2" type="ORF">OS493_025940</name>
</gene>
<proteinExistence type="predicted"/>
<dbReference type="AlphaFoldDB" id="A0A9W9YL58"/>
<keyword evidence="3" id="KW-1185">Reference proteome</keyword>
<feature type="non-terminal residue" evidence="2">
    <location>
        <position position="1"/>
    </location>
</feature>
<sequence>EHIGKLKIPRFDGKVSDDRAAKRNLARPKPKPNLFPNGRVEDAAESRPLVNILKLKVANKTRLSAIKDQGRKLKNSEKRFASGIRATVSLMAGTNG</sequence>
<feature type="region of interest" description="Disordered" evidence="1">
    <location>
        <begin position="17"/>
        <end position="39"/>
    </location>
</feature>
<evidence type="ECO:0000313" key="2">
    <source>
        <dbReference type="EMBL" id="KAJ7356189.1"/>
    </source>
</evidence>
<evidence type="ECO:0000256" key="1">
    <source>
        <dbReference type="SAM" id="MobiDB-lite"/>
    </source>
</evidence>
<dbReference type="Proteomes" id="UP001163046">
    <property type="component" value="Unassembled WGS sequence"/>
</dbReference>
<evidence type="ECO:0000313" key="3">
    <source>
        <dbReference type="Proteomes" id="UP001163046"/>
    </source>
</evidence>